<dbReference type="AlphaFoldDB" id="A0A7M1QS38"/>
<name>A0A7M1QS38_9ACTO</name>
<dbReference type="EMBL" id="CP063213">
    <property type="protein sequence ID" value="QOR44972.1"/>
    <property type="molecule type" value="Genomic_DNA"/>
</dbReference>
<keyword evidence="2" id="KW-1185">Reference proteome</keyword>
<accession>A0A7M1QS38</accession>
<evidence type="ECO:0000313" key="1">
    <source>
        <dbReference type="EMBL" id="QOR44972.1"/>
    </source>
</evidence>
<gene>
    <name evidence="1" type="ORF">INS88_06680</name>
</gene>
<dbReference type="Proteomes" id="UP000595053">
    <property type="component" value="Chromosome"/>
</dbReference>
<organism evidence="1 2">
    <name type="scientific">Trueperella pecoris</name>
    <dbReference type="NCBI Taxonomy" id="2733571"/>
    <lineage>
        <taxon>Bacteria</taxon>
        <taxon>Bacillati</taxon>
        <taxon>Actinomycetota</taxon>
        <taxon>Actinomycetes</taxon>
        <taxon>Actinomycetales</taxon>
        <taxon>Actinomycetaceae</taxon>
        <taxon>Trueperella</taxon>
    </lineage>
</organism>
<dbReference type="RefSeq" id="WP_197550765.1">
    <property type="nucleotide sequence ID" value="NZ_CP063213.1"/>
</dbReference>
<sequence>MRQHLRRNWLYSSRFQSPSNVEHDFSCPLGLNKQGVSGLPVKEGNHMPTISATEALFFVLPLKFWGLKWPTCEGGQSWR</sequence>
<protein>
    <submittedName>
        <fullName evidence="1">Uncharacterized protein</fullName>
    </submittedName>
</protein>
<evidence type="ECO:0000313" key="2">
    <source>
        <dbReference type="Proteomes" id="UP000595053"/>
    </source>
</evidence>
<proteinExistence type="predicted"/>
<reference evidence="1 2" key="1">
    <citation type="submission" date="2020-10" db="EMBL/GenBank/DDBJ databases">
        <title>Trueperella pecoris sp. nov. isolated from bovine and porcine specimens.</title>
        <authorList>
            <person name="Schoenecker L."/>
            <person name="Schnydrig P."/>
            <person name="Brodard I."/>
            <person name="Thomann A."/>
            <person name="Hemphill A."/>
            <person name="Rodriguez-Campos S."/>
            <person name="Perreten V."/>
            <person name="Jores J."/>
            <person name="Kittl S."/>
        </authorList>
    </citation>
    <scope>NUCLEOTIDE SEQUENCE [LARGE SCALE GENOMIC DNA]</scope>
    <source>
        <strain evidence="1 2">15A0121</strain>
    </source>
</reference>